<organism evidence="1 2">
    <name type="scientific">Pseudoalteromonas luteoviolacea (strain 2ta16)</name>
    <dbReference type="NCBI Taxonomy" id="1353533"/>
    <lineage>
        <taxon>Bacteria</taxon>
        <taxon>Pseudomonadati</taxon>
        <taxon>Pseudomonadota</taxon>
        <taxon>Gammaproteobacteria</taxon>
        <taxon>Alteromonadales</taxon>
        <taxon>Pseudoalteromonadaceae</taxon>
        <taxon>Pseudoalteromonas</taxon>
    </lineage>
</organism>
<evidence type="ECO:0000313" key="2">
    <source>
        <dbReference type="Proteomes" id="UP000017820"/>
    </source>
</evidence>
<accession>V4J839</accession>
<reference evidence="1 2" key="1">
    <citation type="submission" date="2013-07" db="EMBL/GenBank/DDBJ databases">
        <title>Draft genome sequence of Pseudoalteromonas luteoviolacea 2ta16.</title>
        <authorList>
            <person name="Allen E.E."/>
            <person name="Azam F."/>
            <person name="Podell S."/>
        </authorList>
    </citation>
    <scope>NUCLEOTIDE SEQUENCE [LARGE SCALE GENOMIC DNA]</scope>
    <source>
        <strain evidence="1 2">2ta16</strain>
    </source>
</reference>
<dbReference type="InterPro" id="IPR019587">
    <property type="entry name" value="Polyketide_cyclase/dehydratase"/>
</dbReference>
<dbReference type="Pfam" id="PF10604">
    <property type="entry name" value="Polyketide_cyc2"/>
    <property type="match status" value="1"/>
</dbReference>
<dbReference type="PATRIC" id="fig|1353533.3.peg.4163"/>
<dbReference type="InterPro" id="IPR023393">
    <property type="entry name" value="START-like_dom_sf"/>
</dbReference>
<evidence type="ECO:0000313" key="1">
    <source>
        <dbReference type="EMBL" id="ESP91412.1"/>
    </source>
</evidence>
<protein>
    <submittedName>
        <fullName evidence="1">Polyketide cyclase / dehydrase and lipid transport</fullName>
    </submittedName>
</protein>
<gene>
    <name evidence="1" type="ORF">PL2TA16_00211</name>
</gene>
<dbReference type="EMBL" id="AUSV01000113">
    <property type="protein sequence ID" value="ESP91412.1"/>
    <property type="molecule type" value="Genomic_DNA"/>
</dbReference>
<dbReference type="AlphaFoldDB" id="V4J839"/>
<dbReference type="CDD" id="cd07812">
    <property type="entry name" value="SRPBCC"/>
    <property type="match status" value="1"/>
</dbReference>
<dbReference type="Gene3D" id="3.30.530.20">
    <property type="match status" value="1"/>
</dbReference>
<sequence>MQISESIDIKSSKMRVWSVITDIENASTWLSNIISIEIIDSPDNGINGLKWKEVRNFCGKEASEVMWITDSIENEHYRVRAESHGAVYLSQLSLAESDGTTTLTMSFRAEPQTFLAKLLSKIMTRFVLNSMIKEIQKDLTDIKEYVESASG</sequence>
<proteinExistence type="predicted"/>
<dbReference type="SUPFAM" id="SSF55961">
    <property type="entry name" value="Bet v1-like"/>
    <property type="match status" value="1"/>
</dbReference>
<name>V4J839_PSEL2</name>
<dbReference type="Proteomes" id="UP000017820">
    <property type="component" value="Unassembled WGS sequence"/>
</dbReference>
<dbReference type="RefSeq" id="WP_023401014.1">
    <property type="nucleotide sequence ID" value="NZ_AUSV01000113.1"/>
</dbReference>
<comment type="caution">
    <text evidence="1">The sequence shown here is derived from an EMBL/GenBank/DDBJ whole genome shotgun (WGS) entry which is preliminary data.</text>
</comment>